<evidence type="ECO:0000313" key="3">
    <source>
        <dbReference type="Proteomes" id="UP001150062"/>
    </source>
</evidence>
<feature type="region of interest" description="Disordered" evidence="1">
    <location>
        <begin position="1"/>
        <end position="48"/>
    </location>
</feature>
<accession>A0ABQ8Y221</accession>
<comment type="caution">
    <text evidence="2">The sequence shown here is derived from an EMBL/GenBank/DDBJ whole genome shotgun (WGS) entry which is preliminary data.</text>
</comment>
<name>A0ABQ8Y221_9EUKA</name>
<reference evidence="2" key="1">
    <citation type="submission" date="2022-08" db="EMBL/GenBank/DDBJ databases">
        <title>Novel sulfate-reducing endosymbionts in the free-living metamonad Anaeramoeba.</title>
        <authorList>
            <person name="Jerlstrom-Hultqvist J."/>
            <person name="Cepicka I."/>
            <person name="Gallot-Lavallee L."/>
            <person name="Salas-Leiva D."/>
            <person name="Curtis B.A."/>
            <person name="Zahonova K."/>
            <person name="Pipaliya S."/>
            <person name="Dacks J."/>
            <person name="Roger A.J."/>
        </authorList>
    </citation>
    <scope>NUCLEOTIDE SEQUENCE</scope>
    <source>
        <strain evidence="2">Schooner1</strain>
    </source>
</reference>
<evidence type="ECO:0000313" key="2">
    <source>
        <dbReference type="EMBL" id="KAJ6238873.1"/>
    </source>
</evidence>
<keyword evidence="2" id="KW-0346">Stress response</keyword>
<proteinExistence type="predicted"/>
<organism evidence="2 3">
    <name type="scientific">Anaeramoeba flamelloides</name>
    <dbReference type="NCBI Taxonomy" id="1746091"/>
    <lineage>
        <taxon>Eukaryota</taxon>
        <taxon>Metamonada</taxon>
        <taxon>Anaeramoebidae</taxon>
        <taxon>Anaeramoeba</taxon>
    </lineage>
</organism>
<sequence length="387" mass="45419">MSGTSFGFSIEEGTQEDHDYFDDTSSETSSDDDFGMFDEYDDEDEDEDDLPFLSNISNNNSNVLRGSMNFNQEDNFTSNQQNLEFPVWETGETINKTNREKLNSTIDVLGKFLDLKNPYLVQSVSSFLSHQVPFQVFLNFVSRVPLEKLGNNTKNEEEEKEKEKSNLKKPFEFYTPRELDLELADYASKLDETENVNEKEKENEQEKGNEKDKTEEEIKMEKEKETIAIRRSYKVTVLLSKNTTPTTRLLETHFNTICKQVFETLKPYSKGSFFHFESIFDVLLAFDPLKMYETMIENSLELFHYFTHYTYNQCVSNCLIKLISCTIPEKELETDFYKLKVTLFKALGSNEFHFIKGLFYQVKNSQVPRRQKFENKEFKLPQPEQLK</sequence>
<feature type="region of interest" description="Disordered" evidence="1">
    <location>
        <begin position="192"/>
        <end position="219"/>
    </location>
</feature>
<feature type="compositionally biased region" description="Acidic residues" evidence="1">
    <location>
        <begin position="19"/>
        <end position="48"/>
    </location>
</feature>
<keyword evidence="3" id="KW-1185">Reference proteome</keyword>
<evidence type="ECO:0000256" key="1">
    <source>
        <dbReference type="SAM" id="MobiDB-lite"/>
    </source>
</evidence>
<protein>
    <submittedName>
        <fullName evidence="2">Heat shock protein</fullName>
    </submittedName>
</protein>
<dbReference type="Proteomes" id="UP001150062">
    <property type="component" value="Unassembled WGS sequence"/>
</dbReference>
<dbReference type="EMBL" id="JAOAOG010000232">
    <property type="protein sequence ID" value="KAJ6238873.1"/>
    <property type="molecule type" value="Genomic_DNA"/>
</dbReference>
<gene>
    <name evidence="2" type="ORF">M0813_26104</name>
</gene>